<accession>A0ABW2WZ26</accession>
<name>A0ABW2WZ26_9ACTN</name>
<dbReference type="EMBL" id="JBHTGL010000008">
    <property type="protein sequence ID" value="MFD0626785.1"/>
    <property type="molecule type" value="Genomic_DNA"/>
</dbReference>
<comment type="similarity">
    <text evidence="1">Belongs to the enoyl-CoA hydratase/isomerase family.</text>
</comment>
<dbReference type="Gene3D" id="1.10.12.10">
    <property type="entry name" value="Lyase 2-enoyl-coa Hydratase, Chain A, domain 2"/>
    <property type="match status" value="1"/>
</dbReference>
<proteinExistence type="inferred from homology"/>
<evidence type="ECO:0000313" key="2">
    <source>
        <dbReference type="EMBL" id="MFD0626785.1"/>
    </source>
</evidence>
<sequence>MRLAAAGCSEPELWAENDEWSAALLASRDAEEGLRAFAERRPPVWTGH</sequence>
<comment type="caution">
    <text evidence="2">The sequence shown here is derived from an EMBL/GenBank/DDBJ whole genome shotgun (WGS) entry which is preliminary data.</text>
</comment>
<keyword evidence="3" id="KW-1185">Reference proteome</keyword>
<organism evidence="2 3">
    <name type="scientific">Streptomyces sanglieri</name>
    <dbReference type="NCBI Taxonomy" id="193460"/>
    <lineage>
        <taxon>Bacteria</taxon>
        <taxon>Bacillati</taxon>
        <taxon>Actinomycetota</taxon>
        <taxon>Actinomycetes</taxon>
        <taxon>Kitasatosporales</taxon>
        <taxon>Streptomycetaceae</taxon>
        <taxon>Streptomyces</taxon>
    </lineage>
</organism>
<reference evidence="3" key="1">
    <citation type="journal article" date="2019" name="Int. J. Syst. Evol. Microbiol.">
        <title>The Global Catalogue of Microorganisms (GCM) 10K type strain sequencing project: providing services to taxonomists for standard genome sequencing and annotation.</title>
        <authorList>
            <consortium name="The Broad Institute Genomics Platform"/>
            <consortium name="The Broad Institute Genome Sequencing Center for Infectious Disease"/>
            <person name="Wu L."/>
            <person name="Ma J."/>
        </authorList>
    </citation>
    <scope>NUCLEOTIDE SEQUENCE [LARGE SCALE GENOMIC DNA]</scope>
    <source>
        <strain evidence="3">JCM 12607</strain>
    </source>
</reference>
<evidence type="ECO:0000313" key="3">
    <source>
        <dbReference type="Proteomes" id="UP001596915"/>
    </source>
</evidence>
<dbReference type="SUPFAM" id="SSF52096">
    <property type="entry name" value="ClpP/crotonase"/>
    <property type="match status" value="1"/>
</dbReference>
<dbReference type="Proteomes" id="UP001596915">
    <property type="component" value="Unassembled WGS sequence"/>
</dbReference>
<dbReference type="InterPro" id="IPR014748">
    <property type="entry name" value="Enoyl-CoA_hydra_C"/>
</dbReference>
<protein>
    <recommendedName>
        <fullName evidence="4">Enoyl-CoA hydratase</fullName>
    </recommendedName>
</protein>
<evidence type="ECO:0000256" key="1">
    <source>
        <dbReference type="ARBA" id="ARBA00005254"/>
    </source>
</evidence>
<evidence type="ECO:0008006" key="4">
    <source>
        <dbReference type="Google" id="ProtNLM"/>
    </source>
</evidence>
<dbReference type="InterPro" id="IPR029045">
    <property type="entry name" value="ClpP/crotonase-like_dom_sf"/>
</dbReference>
<gene>
    <name evidence="2" type="ORF">ACFQ2K_32895</name>
</gene>